<organism evidence="1 2">
    <name type="scientific">Penicillium camemberti (strain FM 013)</name>
    <dbReference type="NCBI Taxonomy" id="1429867"/>
    <lineage>
        <taxon>Eukaryota</taxon>
        <taxon>Fungi</taxon>
        <taxon>Dikarya</taxon>
        <taxon>Ascomycota</taxon>
        <taxon>Pezizomycotina</taxon>
        <taxon>Eurotiomycetes</taxon>
        <taxon>Eurotiomycetidae</taxon>
        <taxon>Eurotiales</taxon>
        <taxon>Aspergillaceae</taxon>
        <taxon>Penicillium</taxon>
    </lineage>
</organism>
<protein>
    <submittedName>
        <fullName evidence="1">Str. FM013</fullName>
    </submittedName>
</protein>
<sequence>MEMFLQASDAASERHESRHELFRERAIHNKHERPAKVKALYQRRVKLWIGRGARTGVLPIMRSVLVFIEELYAGLQAITRNAIPKEDRSEIFRWIKNDLRLIDLRSSRRGARRDRSASRISESAEEAHVLNALNLVSLE</sequence>
<dbReference type="AlphaFoldDB" id="A0A0G4PY25"/>
<name>A0A0G4PY25_PENC3</name>
<accession>A0A0G4PY25</accession>
<evidence type="ECO:0000313" key="1">
    <source>
        <dbReference type="EMBL" id="CRL31366.1"/>
    </source>
</evidence>
<keyword evidence="2" id="KW-1185">Reference proteome</keyword>
<dbReference type="EMBL" id="HG793271">
    <property type="protein sequence ID" value="CRL31366.1"/>
    <property type="molecule type" value="Genomic_DNA"/>
</dbReference>
<evidence type="ECO:0000313" key="2">
    <source>
        <dbReference type="Proteomes" id="UP000053732"/>
    </source>
</evidence>
<gene>
    <name evidence="1" type="ORF">PCAMFM013_S141g000001</name>
</gene>
<reference evidence="1 2" key="1">
    <citation type="journal article" date="2014" name="Nat. Commun.">
        <title>Multiple recent horizontal transfers of a large genomic region in cheese making fungi.</title>
        <authorList>
            <person name="Cheeseman K."/>
            <person name="Ropars J."/>
            <person name="Renault P."/>
            <person name="Dupont J."/>
            <person name="Gouzy J."/>
            <person name="Branca A."/>
            <person name="Abraham A.L."/>
            <person name="Ceppi M."/>
            <person name="Conseiller E."/>
            <person name="Debuchy R."/>
            <person name="Malagnac F."/>
            <person name="Goarin A."/>
            <person name="Silar P."/>
            <person name="Lacoste S."/>
            <person name="Sallet E."/>
            <person name="Bensimon A."/>
            <person name="Giraud T."/>
            <person name="Brygoo Y."/>
        </authorList>
    </citation>
    <scope>NUCLEOTIDE SEQUENCE [LARGE SCALE GENOMIC DNA]</scope>
    <source>
        <strain evidence="2">FM 013</strain>
    </source>
</reference>
<dbReference type="Proteomes" id="UP000053732">
    <property type="component" value="Unassembled WGS sequence"/>
</dbReference>
<proteinExistence type="predicted"/>